<dbReference type="EMBL" id="NBYO01000001">
    <property type="protein sequence ID" value="OXT01936.1"/>
    <property type="molecule type" value="Genomic_DNA"/>
</dbReference>
<dbReference type="SUPFAM" id="SSF81593">
    <property type="entry name" value="Nucleotidyltransferase substrate binding subunit/domain"/>
    <property type="match status" value="1"/>
</dbReference>
<keyword evidence="1 7" id="KW-0808">Transferase</keyword>
<dbReference type="PANTHER" id="PTHR47320:SF1">
    <property type="entry name" value="BIFUNCTIONAL URIDYLYLTRANSFERASE_URIDYLYL-REMOVING ENZYME"/>
    <property type="match status" value="1"/>
</dbReference>
<evidence type="ECO:0000256" key="7">
    <source>
        <dbReference type="HAMAP-Rule" id="MF_00277"/>
    </source>
</evidence>
<dbReference type="RefSeq" id="WP_094075903.1">
    <property type="nucleotide sequence ID" value="NZ_NBYO01000001.1"/>
</dbReference>
<evidence type="ECO:0000256" key="1">
    <source>
        <dbReference type="ARBA" id="ARBA00022679"/>
    </source>
</evidence>
<protein>
    <recommendedName>
        <fullName evidence="7">Bifunctional uridylyltransferase/uridylyl-removing enzyme</fullName>
        <shortName evidence="7">UTase/UR</shortName>
    </recommendedName>
    <alternativeName>
        <fullName evidence="7">Bifunctional [protein-PII] modification enzyme</fullName>
    </alternativeName>
    <alternativeName>
        <fullName evidence="7">Bifunctional nitrogen sensor protein</fullName>
    </alternativeName>
    <domain>
        <recommendedName>
            <fullName evidence="7">[Protein-PII] uridylyltransferase</fullName>
            <shortName evidence="7">PII uridylyltransferase</shortName>
            <shortName evidence="7">UTase</shortName>
            <ecNumber evidence="7">2.7.7.59</ecNumber>
        </recommendedName>
    </domain>
    <domain>
        <recommendedName>
            <fullName evidence="7">[Protein-PII]-UMP uridylyl-removing enzyme</fullName>
            <shortName evidence="7">UR</shortName>
            <ecNumber evidence="7">3.1.4.-</ecNumber>
        </recommendedName>
    </domain>
</protein>
<sequence length="928" mass="104917">MRHPALKLAEVIDADTLRDKLTALTHERDGDGSDPAIRMQVLAILKAELTAGRKRIETMLLEDRSGTACTRRLSHQMDEIIRLIHDFAIAHVYRGANLSRGEKMAIVATGGYGRDALAPGSDVDLLFLLPHKQTARIEQIVEYILYILWDLGLKVGHATRNINECIRLAKSDVTIATAMLEARFIWGERPLFDTLEQRFVDDVEKAGGRDFTTAKMAERDSRHERHDNSRYKVEPNIKDGKGGLRDLQTLYWIGKFVYRVDHSRQLVGKGVFTQREYNQFQRCDDFLWAVRCHLHFVAGKAEDRLGFDFQPEIAERLDYQSKPGLSGVERFMKHYFLVAKQVGDLTRIFCAALELEQAKTAPGLAAGLVRPFTRRRKAVKGYPDFVIENGRLNVADADVFERDNLNLIRLFWLGDREELEYHPDALSLVTRSLKLVDRDLRRNPDGNEMFMAILTSRRDPEIQLRRMNETGLLGRLIQDFRKVVAMMQFNMYHHFTVDEHLLRCIANLAEIEKGHLADEHPYATDFCKDLSDTQRRILYVALLLHDIAKGRPEDHSIAGARVAKRLCPHMGLTKSETATVAWLVREHLTMSMVAQSRDLNDRKTIEDFADTVQSVDRLKLLLILTVCDIRGVGPGVWNAWKGQLIRQLHTETELLLTGGFSGASRATRIEAARQGLKESLAEWPQDDREAYVELHYPAYLLAVDHEAQLRHADFIRNATRSGEQLALDYRTLAFEGMTEITVLAFDHPRLLSIIAAACAASGANIVDAQIFTTTDGRALDTIRIAREFDADEDELRRARAIGRTIAAVLKGEAHIPQLKKRSKGRRKVRAFSIQPEVSVDNSLSNEFSVIAVEGLDRTGLLSDLTHALSDLNLDIASAHITTFGERVVDTFYVTDLTGAQIESPARQKRIVERLCGILDPDADERAAA</sequence>
<dbReference type="CDD" id="cd04899">
    <property type="entry name" value="ACT_ACR-UUR-like_2"/>
    <property type="match status" value="1"/>
</dbReference>
<evidence type="ECO:0000313" key="10">
    <source>
        <dbReference type="EMBL" id="OXT01936.1"/>
    </source>
</evidence>
<comment type="caution">
    <text evidence="7">Lacks conserved residue(s) required for the propagation of feature annotation.</text>
</comment>
<dbReference type="GO" id="GO:0006808">
    <property type="term" value="P:regulation of nitrogen utilization"/>
    <property type="evidence" value="ECO:0007669"/>
    <property type="project" value="UniProtKB-UniRule"/>
</dbReference>
<dbReference type="CDD" id="cd04900">
    <property type="entry name" value="ACT_UUR-like_1"/>
    <property type="match status" value="1"/>
</dbReference>
<feature type="region of interest" description="Uridylyltransferase" evidence="7">
    <location>
        <begin position="1"/>
        <end position="378"/>
    </location>
</feature>
<dbReference type="SMART" id="SM00471">
    <property type="entry name" value="HDc"/>
    <property type="match status" value="1"/>
</dbReference>
<keyword evidence="5 7" id="KW-0460">Magnesium</keyword>
<dbReference type="EC" id="2.7.7.59" evidence="7"/>
<dbReference type="InterPro" id="IPR002934">
    <property type="entry name" value="Polymerase_NTP_transf_dom"/>
</dbReference>
<dbReference type="Gene3D" id="3.30.70.260">
    <property type="match status" value="1"/>
</dbReference>
<dbReference type="SUPFAM" id="SSF109604">
    <property type="entry name" value="HD-domain/PDEase-like"/>
    <property type="match status" value="1"/>
</dbReference>
<name>A0A231V2Z1_9HYPH</name>
<keyword evidence="11" id="KW-1185">Reference proteome</keyword>
<dbReference type="InterPro" id="IPR045865">
    <property type="entry name" value="ACT-like_dom_sf"/>
</dbReference>
<comment type="caution">
    <text evidence="10">The sequence shown here is derived from an EMBL/GenBank/DDBJ whole genome shotgun (WGS) entry which is preliminary data.</text>
</comment>
<dbReference type="InterPro" id="IPR002912">
    <property type="entry name" value="ACT_dom"/>
</dbReference>
<dbReference type="PROSITE" id="PS51831">
    <property type="entry name" value="HD"/>
    <property type="match status" value="1"/>
</dbReference>
<keyword evidence="3" id="KW-0677">Repeat</keyword>
<keyword evidence="2 7" id="KW-0548">Nucleotidyltransferase</keyword>
<dbReference type="SUPFAM" id="SSF55021">
    <property type="entry name" value="ACT-like"/>
    <property type="match status" value="2"/>
</dbReference>
<dbReference type="SUPFAM" id="SSF81301">
    <property type="entry name" value="Nucleotidyltransferase"/>
    <property type="match status" value="1"/>
</dbReference>
<dbReference type="Pfam" id="PF08335">
    <property type="entry name" value="GlnD_UR_UTase"/>
    <property type="match status" value="1"/>
</dbReference>
<dbReference type="Gene3D" id="3.30.460.10">
    <property type="entry name" value="Beta Polymerase, domain 2"/>
    <property type="match status" value="1"/>
</dbReference>
<feature type="domain" description="ACT" evidence="8">
    <location>
        <begin position="849"/>
        <end position="925"/>
    </location>
</feature>
<reference evidence="11" key="1">
    <citation type="journal article" date="2017" name="Int. J. Syst. Evol. Microbiol.">
        <title>Notoacmeibacter marinus gen. nov., sp. nov., isolated from the gut of a limpet and proposal of Notoacmeibacteraceae fam. nov. in the order Rhizobiales of the class Alphaproteobacteria.</title>
        <authorList>
            <person name="Huang Z."/>
            <person name="Guo F."/>
            <person name="Lai Q."/>
        </authorList>
    </citation>
    <scope>NUCLEOTIDE SEQUENCE [LARGE SCALE GENOMIC DNA]</scope>
    <source>
        <strain evidence="11">XMTR2A4</strain>
    </source>
</reference>
<dbReference type="Gene3D" id="1.10.3090.10">
    <property type="entry name" value="cca-adding enzyme, domain 2"/>
    <property type="match status" value="1"/>
</dbReference>
<accession>A0A231V2Z1</accession>
<feature type="domain" description="ACT" evidence="8">
    <location>
        <begin position="739"/>
        <end position="816"/>
    </location>
</feature>
<dbReference type="PANTHER" id="PTHR47320">
    <property type="entry name" value="BIFUNCTIONAL URIDYLYLTRANSFERASE/URIDYLYL-REMOVING ENZYME"/>
    <property type="match status" value="1"/>
</dbReference>
<dbReference type="CDD" id="cd05401">
    <property type="entry name" value="NT_GlnE_GlnD_like"/>
    <property type="match status" value="1"/>
</dbReference>
<evidence type="ECO:0000259" key="9">
    <source>
        <dbReference type="PROSITE" id="PS51831"/>
    </source>
</evidence>
<evidence type="ECO:0000256" key="4">
    <source>
        <dbReference type="ARBA" id="ARBA00022801"/>
    </source>
</evidence>
<dbReference type="Proteomes" id="UP000215405">
    <property type="component" value="Unassembled WGS sequence"/>
</dbReference>
<comment type="similarity">
    <text evidence="7">Belongs to the GlnD family.</text>
</comment>
<comment type="activity regulation">
    <text evidence="7">Uridylyltransferase (UTase) activity is inhibited by glutamine, while glutamine activates uridylyl-removing (UR) activity.</text>
</comment>
<dbReference type="Pfam" id="PF01966">
    <property type="entry name" value="HD"/>
    <property type="match status" value="1"/>
</dbReference>
<dbReference type="EC" id="3.1.4.-" evidence="7"/>
<dbReference type="Pfam" id="PF24931">
    <property type="entry name" value="ACT_ACR9_3rd"/>
    <property type="match status" value="1"/>
</dbReference>
<dbReference type="AlphaFoldDB" id="A0A231V2Z1"/>
<feature type="domain" description="HD" evidence="9">
    <location>
        <begin position="497"/>
        <end position="615"/>
    </location>
</feature>
<dbReference type="InterPro" id="IPR043519">
    <property type="entry name" value="NT_sf"/>
</dbReference>
<dbReference type="Pfam" id="PF01909">
    <property type="entry name" value="NTP_transf_2"/>
    <property type="match status" value="1"/>
</dbReference>
<evidence type="ECO:0000256" key="6">
    <source>
        <dbReference type="ARBA" id="ARBA00023268"/>
    </source>
</evidence>
<dbReference type="NCBIfam" id="TIGR01693">
    <property type="entry name" value="UTase_glnD"/>
    <property type="match status" value="1"/>
</dbReference>
<evidence type="ECO:0000256" key="2">
    <source>
        <dbReference type="ARBA" id="ARBA00022695"/>
    </source>
</evidence>
<proteinExistence type="inferred from homology"/>
<evidence type="ECO:0000256" key="3">
    <source>
        <dbReference type="ARBA" id="ARBA00022737"/>
    </source>
</evidence>
<comment type="domain">
    <text evidence="7">Has four distinct domains: an N-terminal nucleotidyltransferase (NT) domain responsible for UTase activity, a central HD domain that encodes UR activity, and two C-terminal ACT domains that seem to have a role in glutamine sensing.</text>
</comment>
<organism evidence="10 11">
    <name type="scientific">Notoacmeibacter marinus</name>
    <dbReference type="NCBI Taxonomy" id="1876515"/>
    <lineage>
        <taxon>Bacteria</taxon>
        <taxon>Pseudomonadati</taxon>
        <taxon>Pseudomonadota</taxon>
        <taxon>Alphaproteobacteria</taxon>
        <taxon>Hyphomicrobiales</taxon>
        <taxon>Notoacmeibacteraceae</taxon>
        <taxon>Notoacmeibacter</taxon>
    </lineage>
</organism>
<comment type="catalytic activity">
    <reaction evidence="7">
        <text>[protein-PII]-L-tyrosine + UTP = [protein-PII]-uridylyl-L-tyrosine + diphosphate</text>
        <dbReference type="Rhea" id="RHEA:13673"/>
        <dbReference type="Rhea" id="RHEA-COMP:12147"/>
        <dbReference type="Rhea" id="RHEA-COMP:12148"/>
        <dbReference type="ChEBI" id="CHEBI:33019"/>
        <dbReference type="ChEBI" id="CHEBI:46398"/>
        <dbReference type="ChEBI" id="CHEBI:46858"/>
        <dbReference type="ChEBI" id="CHEBI:90602"/>
        <dbReference type="EC" id="2.7.7.59"/>
    </reaction>
</comment>
<evidence type="ECO:0000313" key="11">
    <source>
        <dbReference type="Proteomes" id="UP000215405"/>
    </source>
</evidence>
<dbReference type="InterPro" id="IPR010043">
    <property type="entry name" value="UTase/UR"/>
</dbReference>
<dbReference type="GO" id="GO:0008081">
    <property type="term" value="F:phosphoric diester hydrolase activity"/>
    <property type="evidence" value="ECO:0007669"/>
    <property type="project" value="UniProtKB-UniRule"/>
</dbReference>
<evidence type="ECO:0000259" key="8">
    <source>
        <dbReference type="PROSITE" id="PS51671"/>
    </source>
</evidence>
<dbReference type="InterPro" id="IPR006674">
    <property type="entry name" value="HD_domain"/>
</dbReference>
<comment type="catalytic activity">
    <reaction evidence="7">
        <text>[protein-PII]-uridylyl-L-tyrosine + H2O = [protein-PII]-L-tyrosine + UMP + H(+)</text>
        <dbReference type="Rhea" id="RHEA:48600"/>
        <dbReference type="Rhea" id="RHEA-COMP:12147"/>
        <dbReference type="Rhea" id="RHEA-COMP:12148"/>
        <dbReference type="ChEBI" id="CHEBI:15377"/>
        <dbReference type="ChEBI" id="CHEBI:15378"/>
        <dbReference type="ChEBI" id="CHEBI:46858"/>
        <dbReference type="ChEBI" id="CHEBI:57865"/>
        <dbReference type="ChEBI" id="CHEBI:90602"/>
    </reaction>
</comment>
<dbReference type="HAMAP" id="MF_00277">
    <property type="entry name" value="PII_uridylyl_transf"/>
    <property type="match status" value="1"/>
</dbReference>
<dbReference type="GO" id="GO:0008773">
    <property type="term" value="F:[protein-PII] uridylyltransferase activity"/>
    <property type="evidence" value="ECO:0007669"/>
    <property type="project" value="UniProtKB-UniRule"/>
</dbReference>
<evidence type="ECO:0000256" key="5">
    <source>
        <dbReference type="ARBA" id="ARBA00022842"/>
    </source>
</evidence>
<comment type="cofactor">
    <cofactor evidence="7">
        <name>Mg(2+)</name>
        <dbReference type="ChEBI" id="CHEBI:18420"/>
    </cofactor>
</comment>
<keyword evidence="4 7" id="KW-0378">Hydrolase</keyword>
<keyword evidence="6 7" id="KW-0511">Multifunctional enzyme</keyword>
<dbReference type="InterPro" id="IPR003607">
    <property type="entry name" value="HD/PDEase_dom"/>
</dbReference>
<dbReference type="PIRSF" id="PIRSF006288">
    <property type="entry name" value="PII_uridyltransf"/>
    <property type="match status" value="1"/>
</dbReference>
<comment type="function">
    <text evidence="7">Modifies, by uridylylation and deuridylylation, the PII regulatory proteins (GlnB and homologs), in response to the nitrogen status of the cell that GlnD senses through the glutamine level. Under low glutamine levels, catalyzes the conversion of the PII proteins and UTP to PII-UMP and PPi, while under higher glutamine levels, GlnD hydrolyzes PII-UMP to PII and UMP (deuridylylation). Thus, controls uridylylation state and activity of the PII proteins, and plays an important role in the regulation of nitrogen metabolism.</text>
</comment>
<dbReference type="InterPro" id="IPR013546">
    <property type="entry name" value="PII_UdlTrfase/GS_AdlTrfase"/>
</dbReference>
<dbReference type="NCBIfam" id="NF003467">
    <property type="entry name" value="PRK05092.1"/>
    <property type="match status" value="1"/>
</dbReference>
<gene>
    <name evidence="7" type="primary">glnD</name>
    <name evidence="10" type="ORF">B7H23_03055</name>
</gene>
<dbReference type="PROSITE" id="PS51671">
    <property type="entry name" value="ACT"/>
    <property type="match status" value="2"/>
</dbReference>